<reference evidence="1" key="1">
    <citation type="submission" date="2017-02" db="EMBL/GenBank/DDBJ databases">
        <title>Delving into the versatile metabolic prowess of the omnipresent phylum Bacteroidetes.</title>
        <authorList>
            <person name="Nobu M.K."/>
            <person name="Mei R."/>
            <person name="Narihiro T."/>
            <person name="Kuroda K."/>
            <person name="Liu W.-T."/>
        </authorList>
    </citation>
    <scope>NUCLEOTIDE SEQUENCE</scope>
    <source>
        <strain evidence="1">ADurb.Bin131</strain>
    </source>
</reference>
<dbReference type="EMBL" id="MWDQ01000150">
    <property type="protein sequence ID" value="OQB71737.1"/>
    <property type="molecule type" value="Genomic_DNA"/>
</dbReference>
<protein>
    <submittedName>
        <fullName evidence="1">S-adenosylmethionine-dependent methyltransferase</fullName>
        <ecNumber evidence="1">2.1.1.-</ecNumber>
    </submittedName>
</protein>
<proteinExistence type="predicted"/>
<dbReference type="PANTHER" id="PTHR43861">
    <property type="entry name" value="TRANS-ACONITATE 2-METHYLTRANSFERASE-RELATED"/>
    <property type="match status" value="1"/>
</dbReference>
<dbReference type="InterPro" id="IPR029063">
    <property type="entry name" value="SAM-dependent_MTases_sf"/>
</dbReference>
<dbReference type="Pfam" id="PF13489">
    <property type="entry name" value="Methyltransf_23"/>
    <property type="match status" value="1"/>
</dbReference>
<dbReference type="AlphaFoldDB" id="A0A1V6C4A6"/>
<dbReference type="SUPFAM" id="SSF53335">
    <property type="entry name" value="S-adenosyl-L-methionine-dependent methyltransferases"/>
    <property type="match status" value="1"/>
</dbReference>
<sequence>MDTNKVQILICPLCGGDSRSTWNEAGYYAFRCKRCGVVFSESRNNTFLYDKNYFYRWYIRSAQKRKRYLKKILKKIERKYTKLPEGNYLDVGCGAGIFLDIAKQNHWKAVGVDISPAALAYCRQKKFNVIQGHLSELSLPSGYFDVVVLFDVIAHIENPVDYLKEIKRVIRDDGLVIIKTPKHPSRLFYIARLFKFTRKSRVLLHIPAQIFHFEETSLQKFCFMNGFNVVCIFTLDDIPGFFLKKSPVYMLLFFLQAFLKIFCGRNSMVAVCQKKI</sequence>
<dbReference type="Gene3D" id="3.40.50.150">
    <property type="entry name" value="Vaccinia Virus protein VP39"/>
    <property type="match status" value="1"/>
</dbReference>
<dbReference type="GO" id="GO:0008168">
    <property type="term" value="F:methyltransferase activity"/>
    <property type="evidence" value="ECO:0007669"/>
    <property type="project" value="UniProtKB-KW"/>
</dbReference>
<dbReference type="Proteomes" id="UP000485562">
    <property type="component" value="Unassembled WGS sequence"/>
</dbReference>
<accession>A0A1V6C4A6</accession>
<dbReference type="CDD" id="cd02440">
    <property type="entry name" value="AdoMet_MTases"/>
    <property type="match status" value="1"/>
</dbReference>
<gene>
    <name evidence="1" type="ORF">BWX89_01658</name>
</gene>
<name>A0A1V6C4A6_UNCT6</name>
<organism evidence="1">
    <name type="scientific">candidate division TA06 bacterium ADurb.Bin131</name>
    <dbReference type="NCBI Taxonomy" id="1852827"/>
    <lineage>
        <taxon>Bacteria</taxon>
        <taxon>Bacteria division TA06</taxon>
    </lineage>
</organism>
<dbReference type="GO" id="GO:0032259">
    <property type="term" value="P:methylation"/>
    <property type="evidence" value="ECO:0007669"/>
    <property type="project" value="UniProtKB-KW"/>
</dbReference>
<keyword evidence="1" id="KW-0808">Transferase</keyword>
<keyword evidence="1" id="KW-0489">Methyltransferase</keyword>
<dbReference type="EC" id="2.1.1.-" evidence="1"/>
<comment type="caution">
    <text evidence="1">The sequence shown here is derived from an EMBL/GenBank/DDBJ whole genome shotgun (WGS) entry which is preliminary data.</text>
</comment>
<evidence type="ECO:0000313" key="1">
    <source>
        <dbReference type="EMBL" id="OQB71737.1"/>
    </source>
</evidence>